<dbReference type="Pfam" id="PF00226">
    <property type="entry name" value="DnaJ"/>
    <property type="match status" value="1"/>
</dbReference>
<dbReference type="EMBL" id="LMTR01000031">
    <property type="protein sequence ID" value="KWT70516.1"/>
    <property type="molecule type" value="Genomic_DNA"/>
</dbReference>
<evidence type="ECO:0000256" key="5">
    <source>
        <dbReference type="ARBA" id="ARBA00038105"/>
    </source>
</evidence>
<comment type="similarity">
    <text evidence="5">Belongs to the TIM14 family.</text>
</comment>
<dbReference type="STRING" id="121290.APY04_0960"/>
<dbReference type="OrthoDB" id="9811070at2"/>
<dbReference type="CDD" id="cd06257">
    <property type="entry name" value="DnaJ"/>
    <property type="match status" value="1"/>
</dbReference>
<dbReference type="SUPFAM" id="SSF46565">
    <property type="entry name" value="Chaperone J-domain"/>
    <property type="match status" value="1"/>
</dbReference>
<dbReference type="AlphaFoldDB" id="A0A109BKU5"/>
<dbReference type="FunFam" id="1.10.287.110:FF:000001">
    <property type="entry name" value="Import inner membrane translocase subunit tim14"/>
    <property type="match status" value="1"/>
</dbReference>
<dbReference type="GO" id="GO:0016020">
    <property type="term" value="C:membrane"/>
    <property type="evidence" value="ECO:0007669"/>
    <property type="project" value="UniProtKB-SubCell"/>
</dbReference>
<sequence length="239" mass="25487">MGLAYLILGLFGLAIGLMVMRSFAQANPTAVARRTRTGAGIAALGVAALLFLRGGGAIAVPLAMLGSWLIWGRATPPWLGGGGNARRTPGQSSAIVTDHLEMELDHDTGEMHGRVLKGMFAGRSLSALSPTDLALLWQDCRHTDAQSAQLLEAYLDRIHPTWREDMARGESAMSGDPGGRMTREEALEILGLAPGADSAAIRRAHRELMLKMHPDRGGSTYLAAKINEAKDVALEALNR</sequence>
<name>A0A109BKU5_HYPSL</name>
<evidence type="ECO:0000313" key="8">
    <source>
        <dbReference type="EMBL" id="KWT70516.1"/>
    </source>
</evidence>
<reference evidence="8 9" key="1">
    <citation type="submission" date="2015-10" db="EMBL/GenBank/DDBJ databases">
        <title>Transcriptomic analysis of a linuron degrading triple-species bacterial consortium.</title>
        <authorList>
            <person name="Albers P."/>
        </authorList>
    </citation>
    <scope>NUCLEOTIDE SEQUENCE [LARGE SCALE GENOMIC DNA]</scope>
    <source>
        <strain evidence="8 9">WDL6</strain>
    </source>
</reference>
<comment type="subcellular location">
    <subcellularLocation>
        <location evidence="1">Membrane</location>
        <topology evidence="1">Single-pass membrane protein</topology>
    </subcellularLocation>
</comment>
<dbReference type="Proteomes" id="UP000059074">
    <property type="component" value="Unassembled WGS sequence"/>
</dbReference>
<feature type="transmembrane region" description="Helical" evidence="6">
    <location>
        <begin position="42"/>
        <end position="71"/>
    </location>
</feature>
<dbReference type="PATRIC" id="fig|121290.4.peg.3064"/>
<evidence type="ECO:0000256" key="1">
    <source>
        <dbReference type="ARBA" id="ARBA00004167"/>
    </source>
</evidence>
<keyword evidence="2 6" id="KW-0812">Transmembrane</keyword>
<evidence type="ECO:0000313" key="9">
    <source>
        <dbReference type="Proteomes" id="UP000059074"/>
    </source>
</evidence>
<feature type="domain" description="J" evidence="7">
    <location>
        <begin position="185"/>
        <end position="239"/>
    </location>
</feature>
<evidence type="ECO:0000256" key="3">
    <source>
        <dbReference type="ARBA" id="ARBA00022989"/>
    </source>
</evidence>
<comment type="caution">
    <text evidence="8">The sequence shown here is derived from an EMBL/GenBank/DDBJ whole genome shotgun (WGS) entry which is preliminary data.</text>
</comment>
<dbReference type="PANTHER" id="PTHR12763:SF28">
    <property type="entry name" value="GEO10507P1-RELATED"/>
    <property type="match status" value="1"/>
</dbReference>
<keyword evidence="3 6" id="KW-1133">Transmembrane helix</keyword>
<dbReference type="PANTHER" id="PTHR12763">
    <property type="match status" value="1"/>
</dbReference>
<dbReference type="InterPro" id="IPR036869">
    <property type="entry name" value="J_dom_sf"/>
</dbReference>
<dbReference type="InterPro" id="IPR001623">
    <property type="entry name" value="DnaJ_domain"/>
</dbReference>
<protein>
    <recommendedName>
        <fullName evidence="7">J domain-containing protein</fullName>
    </recommendedName>
</protein>
<accession>A0A109BKU5</accession>
<keyword evidence="4 6" id="KW-0472">Membrane</keyword>
<organism evidence="8 9">
    <name type="scientific">Hyphomicrobium sulfonivorans</name>
    <dbReference type="NCBI Taxonomy" id="121290"/>
    <lineage>
        <taxon>Bacteria</taxon>
        <taxon>Pseudomonadati</taxon>
        <taxon>Pseudomonadota</taxon>
        <taxon>Alphaproteobacteria</taxon>
        <taxon>Hyphomicrobiales</taxon>
        <taxon>Hyphomicrobiaceae</taxon>
        <taxon>Hyphomicrobium</taxon>
    </lineage>
</organism>
<evidence type="ECO:0000259" key="7">
    <source>
        <dbReference type="PROSITE" id="PS50076"/>
    </source>
</evidence>
<keyword evidence="9" id="KW-1185">Reference proteome</keyword>
<dbReference type="PROSITE" id="PS50076">
    <property type="entry name" value="DNAJ_2"/>
    <property type="match status" value="1"/>
</dbReference>
<evidence type="ECO:0000256" key="6">
    <source>
        <dbReference type="SAM" id="Phobius"/>
    </source>
</evidence>
<proteinExistence type="inferred from homology"/>
<gene>
    <name evidence="8" type="ORF">APY04_0960</name>
</gene>
<dbReference type="Gene3D" id="1.10.287.110">
    <property type="entry name" value="DnaJ domain"/>
    <property type="match status" value="1"/>
</dbReference>
<dbReference type="RefSeq" id="WP_068460179.1">
    <property type="nucleotide sequence ID" value="NZ_LMTR01000031.1"/>
</dbReference>
<evidence type="ECO:0000256" key="2">
    <source>
        <dbReference type="ARBA" id="ARBA00022692"/>
    </source>
</evidence>
<evidence type="ECO:0000256" key="4">
    <source>
        <dbReference type="ARBA" id="ARBA00023136"/>
    </source>
</evidence>
<dbReference type="SMART" id="SM00271">
    <property type="entry name" value="DnaJ"/>
    <property type="match status" value="1"/>
</dbReference>